<dbReference type="InterPro" id="IPR002798">
    <property type="entry name" value="SpoIIM-like"/>
</dbReference>
<accession>A0ABT3R7D0</accession>
<feature type="transmembrane region" description="Helical" evidence="1">
    <location>
        <begin position="284"/>
        <end position="305"/>
    </location>
</feature>
<gene>
    <name evidence="2" type="ORF">ON753_22165</name>
</gene>
<evidence type="ECO:0000256" key="1">
    <source>
        <dbReference type="SAM" id="Phobius"/>
    </source>
</evidence>
<name>A0ABT3R7D0_9HYPH</name>
<keyword evidence="3" id="KW-1185">Reference proteome</keyword>
<dbReference type="Pfam" id="PF01944">
    <property type="entry name" value="SpoIIM"/>
    <property type="match status" value="1"/>
</dbReference>
<organism evidence="2 3">
    <name type="scientific">Roseibium salinum</name>
    <dbReference type="NCBI Taxonomy" id="1604349"/>
    <lineage>
        <taxon>Bacteria</taxon>
        <taxon>Pseudomonadati</taxon>
        <taxon>Pseudomonadota</taxon>
        <taxon>Alphaproteobacteria</taxon>
        <taxon>Hyphomicrobiales</taxon>
        <taxon>Stappiaceae</taxon>
        <taxon>Roseibium</taxon>
    </lineage>
</organism>
<feature type="transmembrane region" description="Helical" evidence="1">
    <location>
        <begin position="191"/>
        <end position="212"/>
    </location>
</feature>
<keyword evidence="1" id="KW-0472">Membrane</keyword>
<dbReference type="PANTHER" id="PTHR35337:SF1">
    <property type="entry name" value="SLR1478 PROTEIN"/>
    <property type="match status" value="1"/>
</dbReference>
<feature type="transmembrane region" description="Helical" evidence="1">
    <location>
        <begin position="311"/>
        <end position="329"/>
    </location>
</feature>
<keyword evidence="1" id="KW-1133">Transmembrane helix</keyword>
<dbReference type="PANTHER" id="PTHR35337">
    <property type="entry name" value="SLR1478 PROTEIN"/>
    <property type="match status" value="1"/>
</dbReference>
<sequence length="335" mass="36537">MALVDGQDLMRSARFRKEREADWRHLEQLVLLAESRGLQRMDFAQARDLASLYRQATTSLAIAREISLDKALLGYLEALTARAYLCVYAPQQRLGGLVSRFLTHGAPRAMRRSWPFLLLGFLCLALGVLTGYLLYLENSDWYYVLMPTELAGGRGPDATTESLREVIYGHDTGSHGLGAFASYLFSHNTRIAIFVFGLGVFACAPAILLTFYNGLSLGAFYALHVDRGLGLDLGGWLSIHGVTELSAICVACAGGLKLGTAVLFPGDRTRVGALRHAGRDAVKLAIVAAIMLVAAAVLEAFGRQLVQDRSLRFIIGWGAGALWLAWFTLGGRGRR</sequence>
<evidence type="ECO:0000313" key="3">
    <source>
        <dbReference type="Proteomes" id="UP001300261"/>
    </source>
</evidence>
<proteinExistence type="predicted"/>
<dbReference type="Proteomes" id="UP001300261">
    <property type="component" value="Unassembled WGS sequence"/>
</dbReference>
<feature type="transmembrane region" description="Helical" evidence="1">
    <location>
        <begin position="245"/>
        <end position="264"/>
    </location>
</feature>
<dbReference type="RefSeq" id="WP_265965536.1">
    <property type="nucleotide sequence ID" value="NZ_JAPEVI010000003.1"/>
</dbReference>
<comment type="caution">
    <text evidence="2">The sequence shown here is derived from an EMBL/GenBank/DDBJ whole genome shotgun (WGS) entry which is preliminary data.</text>
</comment>
<reference evidence="2 3" key="1">
    <citation type="journal article" date="2016" name="Int. J. Syst. Evol. Microbiol.">
        <title>Labrenzia salina sp. nov., isolated from the rhizosphere of the halophyte Arthrocnemum macrostachyum.</title>
        <authorList>
            <person name="Camacho M."/>
            <person name="Redondo-Gomez S."/>
            <person name="Rodriguez-Llorente I."/>
            <person name="Rohde M."/>
            <person name="Sproer C."/>
            <person name="Schumann P."/>
            <person name="Klenk H.P."/>
            <person name="Montero-Calasanz M.D.C."/>
        </authorList>
    </citation>
    <scope>NUCLEOTIDE SEQUENCE [LARGE SCALE GENOMIC DNA]</scope>
    <source>
        <strain evidence="2 3">DSM 29163</strain>
    </source>
</reference>
<dbReference type="EMBL" id="JAPEVI010000003">
    <property type="protein sequence ID" value="MCX2725044.1"/>
    <property type="molecule type" value="Genomic_DNA"/>
</dbReference>
<protein>
    <submittedName>
        <fullName evidence="2">Stage II sporulation protein M</fullName>
    </submittedName>
</protein>
<evidence type="ECO:0000313" key="2">
    <source>
        <dbReference type="EMBL" id="MCX2725044.1"/>
    </source>
</evidence>
<feature type="transmembrane region" description="Helical" evidence="1">
    <location>
        <begin position="116"/>
        <end position="136"/>
    </location>
</feature>
<keyword evidence="1" id="KW-0812">Transmembrane</keyword>